<evidence type="ECO:0000256" key="1">
    <source>
        <dbReference type="ARBA" id="ARBA00010443"/>
    </source>
</evidence>
<keyword evidence="5" id="KW-0548">Nucleotidyltransferase</keyword>
<keyword evidence="6" id="KW-1185">Reference proteome</keyword>
<evidence type="ECO:0000313" key="5">
    <source>
        <dbReference type="EMBL" id="ADL52586.1"/>
    </source>
</evidence>
<dbReference type="InterPro" id="IPR011831">
    <property type="entry name" value="ADP-Glc_PPase"/>
</dbReference>
<keyword evidence="2" id="KW-0320">Glycogen biosynthesis</keyword>
<dbReference type="CDD" id="cd02508">
    <property type="entry name" value="ADP_Glucose_PP"/>
    <property type="match status" value="1"/>
</dbReference>
<name>D9SSS4_CLOC7</name>
<evidence type="ECO:0000259" key="4">
    <source>
        <dbReference type="Pfam" id="PF24894"/>
    </source>
</evidence>
<dbReference type="SUPFAM" id="SSF53448">
    <property type="entry name" value="Nucleotide-diphospho-sugar transferases"/>
    <property type="match status" value="1"/>
</dbReference>
<dbReference type="Proteomes" id="UP000002730">
    <property type="component" value="Chromosome"/>
</dbReference>
<dbReference type="PANTHER" id="PTHR43523">
    <property type="entry name" value="GLUCOSE-1-PHOSPHATE ADENYLYLTRANSFERASE-RELATED"/>
    <property type="match status" value="1"/>
</dbReference>
<dbReference type="Gene3D" id="2.160.10.10">
    <property type="entry name" value="Hexapeptide repeat proteins"/>
    <property type="match status" value="1"/>
</dbReference>
<keyword evidence="5" id="KW-0808">Transferase</keyword>
<gene>
    <name evidence="5" type="ordered locus">Clocel_2891</name>
</gene>
<dbReference type="eggNOG" id="COG0448">
    <property type="taxonomic scope" value="Bacteria"/>
</dbReference>
<accession>D9SSS4</accession>
<dbReference type="Gene3D" id="3.90.550.10">
    <property type="entry name" value="Spore Coat Polysaccharide Biosynthesis Protein SpsA, Chain A"/>
    <property type="match status" value="1"/>
</dbReference>
<dbReference type="EC" id="2.7.7.27" evidence="5"/>
<dbReference type="PANTHER" id="PTHR43523:SF6">
    <property type="entry name" value="GLYCOGEN BIOSYNTHESIS PROTEIN GLGD"/>
    <property type="match status" value="1"/>
</dbReference>
<dbReference type="EMBL" id="CP002160">
    <property type="protein sequence ID" value="ADL52586.1"/>
    <property type="molecule type" value="Genomic_DNA"/>
</dbReference>
<dbReference type="HOGENOM" id="CLU_029499_14_0_9"/>
<dbReference type="OrthoDB" id="9801810at2"/>
<dbReference type="Pfam" id="PF00483">
    <property type="entry name" value="NTP_transferase"/>
    <property type="match status" value="1"/>
</dbReference>
<feature type="domain" description="Glucose-1-phosphate adenylyltransferase/Bifunctional protein GlmU-like C-terminal hexapeptide" evidence="4">
    <location>
        <begin position="283"/>
        <end position="349"/>
    </location>
</feature>
<dbReference type="CDD" id="cd04651">
    <property type="entry name" value="LbH_G1P_AT_C"/>
    <property type="match status" value="1"/>
</dbReference>
<sequence length="371" mass="41917">MNDIMAIIKLYENEDEIKSLTANRSLGALPYGGRYRLIDFPLSNMVNSDINNVGIFAYNNTRSLVKHIGSGEVWDLNRKKDGLFIFYPSNSRGNILKNQEMESFRDNLEYLLASSQEYVVITTSYMVFAYDFSKTVEFHKKNNCDVTILYKNIDDGKENFVKCDTLILDNEDNVITFGINGGGQDNQTISLETYVMRRDFLIDLIKESSVIGSFYSLRDLIMIFCSQYKVKGHEFKGYAQCINSVNSYFKNSLDLLNENISSNLFNEELPIHTRTKDNAPTKYGKNAHVKNSVIANGAIIEGTVENCIISRGVKVEKGAVVKNSILLTKSYVGENINVEYVIADKRSSMMVTKNIQGSEDSPIIIEKNSVV</sequence>
<evidence type="ECO:0000259" key="3">
    <source>
        <dbReference type="Pfam" id="PF00483"/>
    </source>
</evidence>
<dbReference type="STRING" id="573061.Clocel_2891"/>
<evidence type="ECO:0000313" key="6">
    <source>
        <dbReference type="Proteomes" id="UP000002730"/>
    </source>
</evidence>
<dbReference type="RefSeq" id="WP_010075680.1">
    <property type="nucleotide sequence ID" value="NC_014393.1"/>
</dbReference>
<dbReference type="SUPFAM" id="SSF51161">
    <property type="entry name" value="Trimeric LpxA-like enzymes"/>
    <property type="match status" value="1"/>
</dbReference>
<dbReference type="Pfam" id="PF24894">
    <property type="entry name" value="Hexapep_GlmU"/>
    <property type="match status" value="1"/>
</dbReference>
<dbReference type="InterPro" id="IPR011832">
    <property type="entry name" value="GlgDAde_trans"/>
</dbReference>
<proteinExistence type="inferred from homology"/>
<dbReference type="InterPro" id="IPR056818">
    <property type="entry name" value="GlmU/GlgC-like_hexapep"/>
</dbReference>
<protein>
    <submittedName>
        <fullName evidence="5">Glucose-1-phosphate adenylyltransferase, GlgD subunit</fullName>
        <ecNumber evidence="5">2.7.7.27</ecNumber>
    </submittedName>
</protein>
<feature type="domain" description="Nucleotidyl transferase" evidence="3">
    <location>
        <begin position="20"/>
        <end position="152"/>
    </location>
</feature>
<dbReference type="AlphaFoldDB" id="D9SSS4"/>
<dbReference type="InterPro" id="IPR005835">
    <property type="entry name" value="NTP_transferase_dom"/>
</dbReference>
<dbReference type="InterPro" id="IPR029044">
    <property type="entry name" value="Nucleotide-diphossugar_trans"/>
</dbReference>
<dbReference type="KEGG" id="ccb:Clocel_2891"/>
<dbReference type="GO" id="GO:0008878">
    <property type="term" value="F:glucose-1-phosphate adenylyltransferase activity"/>
    <property type="evidence" value="ECO:0007669"/>
    <property type="project" value="UniProtKB-EC"/>
</dbReference>
<comment type="similarity">
    <text evidence="1">Belongs to the bacterial/plant glucose-1-phosphate adenylyltransferase family.</text>
</comment>
<dbReference type="NCBIfam" id="TIGR02092">
    <property type="entry name" value="glgD"/>
    <property type="match status" value="1"/>
</dbReference>
<dbReference type="GO" id="GO:0005978">
    <property type="term" value="P:glycogen biosynthetic process"/>
    <property type="evidence" value="ECO:0007669"/>
    <property type="project" value="UniProtKB-KW"/>
</dbReference>
<dbReference type="InterPro" id="IPR011004">
    <property type="entry name" value="Trimer_LpxA-like_sf"/>
</dbReference>
<evidence type="ECO:0000256" key="2">
    <source>
        <dbReference type="ARBA" id="ARBA00023056"/>
    </source>
</evidence>
<reference evidence="5 6" key="1">
    <citation type="submission" date="2010-08" db="EMBL/GenBank/DDBJ databases">
        <title>Complete sequence of Clostridium cellulovorans 743B.</title>
        <authorList>
            <consortium name="US DOE Joint Genome Institute"/>
            <person name="Lucas S."/>
            <person name="Copeland A."/>
            <person name="Lapidus A."/>
            <person name="Cheng J.-F."/>
            <person name="Bruce D."/>
            <person name="Goodwin L."/>
            <person name="Pitluck S."/>
            <person name="Chertkov O."/>
            <person name="Detter J.C."/>
            <person name="Han C."/>
            <person name="Tapia R."/>
            <person name="Land M."/>
            <person name="Hauser L."/>
            <person name="Chang Y.-J."/>
            <person name="Jeffries C."/>
            <person name="Kyrpides N."/>
            <person name="Ivanova N."/>
            <person name="Mikhailova N."/>
            <person name="Hemme C.L."/>
            <person name="Woyke T."/>
        </authorList>
    </citation>
    <scope>NUCLEOTIDE SEQUENCE [LARGE SCALE GENOMIC DNA]</scope>
    <source>
        <strain evidence="6">ATCC 35296 / DSM 3052 / OCM 3 / 743B</strain>
    </source>
</reference>
<organism evidence="5 6">
    <name type="scientific">Clostridium cellulovorans (strain ATCC 35296 / DSM 3052 / OCM 3 / 743B)</name>
    <dbReference type="NCBI Taxonomy" id="573061"/>
    <lineage>
        <taxon>Bacteria</taxon>
        <taxon>Bacillati</taxon>
        <taxon>Bacillota</taxon>
        <taxon>Clostridia</taxon>
        <taxon>Eubacteriales</taxon>
        <taxon>Clostridiaceae</taxon>
        <taxon>Clostridium</taxon>
    </lineage>
</organism>